<name>A0A848KF34_9NOCA</name>
<evidence type="ECO:0000313" key="2">
    <source>
        <dbReference type="Proteomes" id="UP000535543"/>
    </source>
</evidence>
<gene>
    <name evidence="1" type="ORF">FGL95_07045</name>
</gene>
<proteinExistence type="predicted"/>
<sequence length="255" mass="28391">MLATEGIDVVGEPDQTRRRQWSLITRIPTTVGPIWAKANARGFAHEGPLISLLAQHHPDLVLAPIAVNADRGWLLTPDGGPTFDSSAHDWHHVVGTYAQLQQDMASRVEDLRNTATPFLPPDRLVDIYHLYDDDPAIDTAIARYADILTESGRLTVEHNDLYPGNVFGSGRLFDWGDAVITHPFLSVRMFGGDWSDEYFAHWRQGTQVSDLEIVAARKLAPLIGIHPWSRIDNLASPFAEFVDDLLGSLRRGLLD</sequence>
<accession>A0A848KF34</accession>
<dbReference type="InterPro" id="IPR011009">
    <property type="entry name" value="Kinase-like_dom_sf"/>
</dbReference>
<evidence type="ECO:0000313" key="1">
    <source>
        <dbReference type="EMBL" id="NMN94790.1"/>
    </source>
</evidence>
<dbReference type="AlphaFoldDB" id="A0A848KF34"/>
<reference evidence="1 2" key="1">
    <citation type="submission" date="2019-05" db="EMBL/GenBank/DDBJ databases">
        <authorList>
            <person name="Lee S.D."/>
        </authorList>
    </citation>
    <scope>NUCLEOTIDE SEQUENCE [LARGE SCALE GENOMIC DNA]</scope>
    <source>
        <strain evidence="1 2">YC2-7</strain>
    </source>
</reference>
<dbReference type="EMBL" id="VCQU01000002">
    <property type="protein sequence ID" value="NMN94790.1"/>
    <property type="molecule type" value="Genomic_DNA"/>
</dbReference>
<dbReference type="RefSeq" id="WP_169585519.1">
    <property type="nucleotide sequence ID" value="NZ_VCQU01000002.1"/>
</dbReference>
<reference evidence="1 2" key="2">
    <citation type="submission" date="2020-06" db="EMBL/GenBank/DDBJ databases">
        <title>Antribacter stalactiti gen. nov., sp. nov., a new member of the family Nacardiaceae isolated from a cave.</title>
        <authorList>
            <person name="Kim I.S."/>
        </authorList>
    </citation>
    <scope>NUCLEOTIDE SEQUENCE [LARGE SCALE GENOMIC DNA]</scope>
    <source>
        <strain evidence="1 2">YC2-7</strain>
    </source>
</reference>
<dbReference type="Proteomes" id="UP000535543">
    <property type="component" value="Unassembled WGS sequence"/>
</dbReference>
<dbReference type="SUPFAM" id="SSF56112">
    <property type="entry name" value="Protein kinase-like (PK-like)"/>
    <property type="match status" value="1"/>
</dbReference>
<comment type="caution">
    <text evidence="1">The sequence shown here is derived from an EMBL/GenBank/DDBJ whole genome shotgun (WGS) entry which is preliminary data.</text>
</comment>
<organism evidence="1 2">
    <name type="scientific">Antrihabitans stalactiti</name>
    <dbReference type="NCBI Taxonomy" id="2584121"/>
    <lineage>
        <taxon>Bacteria</taxon>
        <taxon>Bacillati</taxon>
        <taxon>Actinomycetota</taxon>
        <taxon>Actinomycetes</taxon>
        <taxon>Mycobacteriales</taxon>
        <taxon>Nocardiaceae</taxon>
        <taxon>Antrihabitans</taxon>
    </lineage>
</organism>
<keyword evidence="2" id="KW-1185">Reference proteome</keyword>
<evidence type="ECO:0008006" key="3">
    <source>
        <dbReference type="Google" id="ProtNLM"/>
    </source>
</evidence>
<protein>
    <recommendedName>
        <fullName evidence="3">Aminoglycoside phosphotransferase domain-containing protein</fullName>
    </recommendedName>
</protein>